<dbReference type="InterPro" id="IPR021858">
    <property type="entry name" value="Fun_TF"/>
</dbReference>
<evidence type="ECO:0000313" key="9">
    <source>
        <dbReference type="Proteomes" id="UP001358417"/>
    </source>
</evidence>
<organism evidence="8 9">
    <name type="scientific">Exophiala bonariae</name>
    <dbReference type="NCBI Taxonomy" id="1690606"/>
    <lineage>
        <taxon>Eukaryota</taxon>
        <taxon>Fungi</taxon>
        <taxon>Dikarya</taxon>
        <taxon>Ascomycota</taxon>
        <taxon>Pezizomycotina</taxon>
        <taxon>Eurotiomycetes</taxon>
        <taxon>Chaetothyriomycetidae</taxon>
        <taxon>Chaetothyriales</taxon>
        <taxon>Herpotrichiellaceae</taxon>
        <taxon>Exophiala</taxon>
    </lineage>
</organism>
<dbReference type="EMBL" id="JAVRRD010000001">
    <property type="protein sequence ID" value="KAK5064904.1"/>
    <property type="molecule type" value="Genomic_DNA"/>
</dbReference>
<dbReference type="Gene3D" id="4.10.240.10">
    <property type="entry name" value="Zn(2)-C6 fungal-type DNA-binding domain"/>
    <property type="match status" value="1"/>
</dbReference>
<keyword evidence="2" id="KW-0805">Transcription regulation</keyword>
<feature type="compositionally biased region" description="Low complexity" evidence="6">
    <location>
        <begin position="133"/>
        <end position="148"/>
    </location>
</feature>
<evidence type="ECO:0000313" key="8">
    <source>
        <dbReference type="EMBL" id="KAK5064904.1"/>
    </source>
</evidence>
<evidence type="ECO:0000259" key="7">
    <source>
        <dbReference type="PROSITE" id="PS50048"/>
    </source>
</evidence>
<evidence type="ECO:0000256" key="6">
    <source>
        <dbReference type="SAM" id="MobiDB-lite"/>
    </source>
</evidence>
<keyword evidence="5" id="KW-0539">Nucleus</keyword>
<dbReference type="GO" id="GO:0000981">
    <property type="term" value="F:DNA-binding transcription factor activity, RNA polymerase II-specific"/>
    <property type="evidence" value="ECO:0007669"/>
    <property type="project" value="InterPro"/>
</dbReference>
<feature type="region of interest" description="Disordered" evidence="6">
    <location>
        <begin position="70"/>
        <end position="148"/>
    </location>
</feature>
<dbReference type="PANTHER" id="PTHR37534:SF26">
    <property type="entry name" value="TRANSCRIPTION FACTOR, PUTATIVE-RELATED"/>
    <property type="match status" value="1"/>
</dbReference>
<evidence type="ECO:0000256" key="1">
    <source>
        <dbReference type="ARBA" id="ARBA00004123"/>
    </source>
</evidence>
<evidence type="ECO:0000256" key="4">
    <source>
        <dbReference type="ARBA" id="ARBA00023163"/>
    </source>
</evidence>
<name>A0AAV9NRF8_9EURO</name>
<dbReference type="Proteomes" id="UP001358417">
    <property type="component" value="Unassembled WGS sequence"/>
</dbReference>
<comment type="subcellular location">
    <subcellularLocation>
        <location evidence="1">Nucleus</location>
    </subcellularLocation>
</comment>
<evidence type="ECO:0000256" key="3">
    <source>
        <dbReference type="ARBA" id="ARBA00023125"/>
    </source>
</evidence>
<keyword evidence="3" id="KW-0238">DNA-binding</keyword>
<dbReference type="PROSITE" id="PS00463">
    <property type="entry name" value="ZN2_CY6_FUNGAL_1"/>
    <property type="match status" value="1"/>
</dbReference>
<feature type="compositionally biased region" description="Basic residues" evidence="6">
    <location>
        <begin position="70"/>
        <end position="79"/>
    </location>
</feature>
<dbReference type="GO" id="GO:0008270">
    <property type="term" value="F:zinc ion binding"/>
    <property type="evidence" value="ECO:0007669"/>
    <property type="project" value="InterPro"/>
</dbReference>
<accession>A0AAV9NRF8</accession>
<dbReference type="Pfam" id="PF11951">
    <property type="entry name" value="Fungal_trans_2"/>
    <property type="match status" value="1"/>
</dbReference>
<dbReference type="PROSITE" id="PS50048">
    <property type="entry name" value="ZN2_CY6_FUNGAL_2"/>
    <property type="match status" value="1"/>
</dbReference>
<protein>
    <recommendedName>
        <fullName evidence="7">Zn(2)-C6 fungal-type domain-containing protein</fullName>
    </recommendedName>
</protein>
<dbReference type="PANTHER" id="PTHR37534">
    <property type="entry name" value="TRANSCRIPTIONAL ACTIVATOR PROTEIN UGA3"/>
    <property type="match status" value="1"/>
</dbReference>
<dbReference type="GO" id="GO:0000976">
    <property type="term" value="F:transcription cis-regulatory region binding"/>
    <property type="evidence" value="ECO:0007669"/>
    <property type="project" value="TreeGrafter"/>
</dbReference>
<dbReference type="RefSeq" id="XP_064712228.1">
    <property type="nucleotide sequence ID" value="XM_064844368.1"/>
</dbReference>
<dbReference type="InterPro" id="IPR036864">
    <property type="entry name" value="Zn2-C6_fun-type_DNA-bd_sf"/>
</dbReference>
<reference evidence="8 9" key="1">
    <citation type="submission" date="2023-08" db="EMBL/GenBank/DDBJ databases">
        <title>Black Yeasts Isolated from many extreme environments.</title>
        <authorList>
            <person name="Coleine C."/>
            <person name="Stajich J.E."/>
            <person name="Selbmann L."/>
        </authorList>
    </citation>
    <scope>NUCLEOTIDE SEQUENCE [LARGE SCALE GENOMIC DNA]</scope>
    <source>
        <strain evidence="8 9">CCFEE 5792</strain>
    </source>
</reference>
<gene>
    <name evidence="8" type="ORF">LTR84_000738</name>
</gene>
<comment type="caution">
    <text evidence="8">The sequence shown here is derived from an EMBL/GenBank/DDBJ whole genome shotgun (WGS) entry which is preliminary data.</text>
</comment>
<dbReference type="AlphaFoldDB" id="A0AAV9NRF8"/>
<keyword evidence="4" id="KW-0804">Transcription</keyword>
<dbReference type="InterPro" id="IPR001138">
    <property type="entry name" value="Zn2Cys6_DnaBD"/>
</dbReference>
<keyword evidence="9" id="KW-1185">Reference proteome</keyword>
<evidence type="ECO:0000256" key="5">
    <source>
        <dbReference type="ARBA" id="ARBA00023242"/>
    </source>
</evidence>
<feature type="domain" description="Zn(2)-C6 fungal-type" evidence="7">
    <location>
        <begin position="10"/>
        <end position="38"/>
    </location>
</feature>
<dbReference type="CDD" id="cd00067">
    <property type="entry name" value="GAL4"/>
    <property type="match status" value="1"/>
</dbReference>
<evidence type="ECO:0000256" key="2">
    <source>
        <dbReference type="ARBA" id="ARBA00023015"/>
    </source>
</evidence>
<dbReference type="SUPFAM" id="SSF57701">
    <property type="entry name" value="Zn2/Cys6 DNA-binding domain"/>
    <property type="match status" value="1"/>
</dbReference>
<proteinExistence type="predicted"/>
<sequence length="578" mass="63416">MTLPLKSKQGCWTCRLRKKKCDESRPACSVCTALAITCHGYGARPGWMDDSEAVVNVLEELKGVVKVTSRLKGKAKAGGRGRGPGPEGVVLRPKSGSAGGGGGGELNLDRDGNGNGTSKGALDTSPSIPHGEPGPAAASPPSTASQHSIHGDESILLMHFLDHVFTLQYPLYRPQAIESGRGWLLSALLRSKPLYHAALATSMHHRRTLMLGRLSPSARATALVEQERYLEIAIKAVTEQAANACPAVGLDIMLTVVQLVFFEIFAGNGSGWEPHLRATMSMYDRGYSHDLKPFRLAERSRIILQDDLPLGEEDDSFVSEEVISFRFLTGTIIWLDIVSCITRGTAPVLSSYHPRVLAPDSQVDVGKIMGCRNRIMLQIGRTAALVEQWQQQQIQEARSGTFECKPLRQTAYDIYQEIQCEIAHLAKEDGFVSEADSILDFDLATVPGEDPEMLITRLFACMASIYLRLITQRSFPSSLTSLDESIHVEAMTRLRDRIPGKLLAALVCPLFIIGSIANTESDKQYFRDVFSQAPLSASIYQDRAKILPVLEKIWSRRRVDSTFGWNDLLAIADGVLLL</sequence>
<dbReference type="SMART" id="SM00066">
    <property type="entry name" value="GAL4"/>
    <property type="match status" value="1"/>
</dbReference>
<dbReference type="GO" id="GO:0005634">
    <property type="term" value="C:nucleus"/>
    <property type="evidence" value="ECO:0007669"/>
    <property type="project" value="UniProtKB-SubCell"/>
</dbReference>
<dbReference type="Pfam" id="PF00172">
    <property type="entry name" value="Zn_clus"/>
    <property type="match status" value="1"/>
</dbReference>
<dbReference type="GO" id="GO:0045944">
    <property type="term" value="P:positive regulation of transcription by RNA polymerase II"/>
    <property type="evidence" value="ECO:0007669"/>
    <property type="project" value="TreeGrafter"/>
</dbReference>
<dbReference type="GeneID" id="89968960"/>